<sequence>MRSKARVETEMAHVTLKAWQPVRTGRSVRPYLDGDICFGYGIQRIWRKRNNRRLFAVETVSLASRQRDNASVDTRNTKHASAKVGEGQLTLGSLLGKTDYALTVHALQSDGPGVTNTIHVTRGRTVNQSISVQVSVRQTMHHSFNLTPCSINNNMTFPHITAKLQIQIEIYVDLPFLFSV</sequence>
<accession>A0ABR4Q2S6</accession>
<evidence type="ECO:0000313" key="1">
    <source>
        <dbReference type="EMBL" id="KAL5103895.1"/>
    </source>
</evidence>
<dbReference type="EMBL" id="JAKROA010000015">
    <property type="protein sequence ID" value="KAL5103895.1"/>
    <property type="molecule type" value="Genomic_DNA"/>
</dbReference>
<evidence type="ECO:0000313" key="2">
    <source>
        <dbReference type="Proteomes" id="UP001651158"/>
    </source>
</evidence>
<comment type="caution">
    <text evidence="1">The sequence shown here is derived from an EMBL/GenBank/DDBJ whole genome shotgun (WGS) entry which is preliminary data.</text>
</comment>
<name>A0ABR4Q2S6_9CEST</name>
<protein>
    <submittedName>
        <fullName evidence="1">Uncharacterized protein</fullName>
    </submittedName>
</protein>
<organism evidence="1 2">
    <name type="scientific">Taenia crassiceps</name>
    <dbReference type="NCBI Taxonomy" id="6207"/>
    <lineage>
        <taxon>Eukaryota</taxon>
        <taxon>Metazoa</taxon>
        <taxon>Spiralia</taxon>
        <taxon>Lophotrochozoa</taxon>
        <taxon>Platyhelminthes</taxon>
        <taxon>Cestoda</taxon>
        <taxon>Eucestoda</taxon>
        <taxon>Cyclophyllidea</taxon>
        <taxon>Taeniidae</taxon>
        <taxon>Taenia</taxon>
    </lineage>
</organism>
<reference evidence="1 2" key="1">
    <citation type="journal article" date="2022" name="Front. Cell. Infect. Microbiol.">
        <title>The Genomes of Two Strains of Taenia crassiceps the Animal Model for the Study of Human Cysticercosis.</title>
        <authorList>
            <person name="Bobes R.J."/>
            <person name="Estrada K."/>
            <person name="Rios-Valencia D.G."/>
            <person name="Calderon-Gallegos A."/>
            <person name="de la Torre P."/>
            <person name="Carrero J.C."/>
            <person name="Sanchez-Flores A."/>
            <person name="Laclette J.P."/>
        </authorList>
    </citation>
    <scope>NUCLEOTIDE SEQUENCE [LARGE SCALE GENOMIC DNA]</scope>
    <source>
        <strain evidence="1">WFUcys</strain>
    </source>
</reference>
<dbReference type="Proteomes" id="UP001651158">
    <property type="component" value="Unassembled WGS sequence"/>
</dbReference>
<proteinExistence type="predicted"/>
<gene>
    <name evidence="1" type="ORF">TcWFU_004587</name>
</gene>
<keyword evidence="2" id="KW-1185">Reference proteome</keyword>